<gene>
    <name evidence="1" type="ORF">H9X81_11375</name>
</gene>
<organism evidence="1 2">
    <name type="scientific">Hydrogenoanaerobacterium saccharovorans</name>
    <dbReference type="NCBI Taxonomy" id="474960"/>
    <lineage>
        <taxon>Bacteria</taxon>
        <taxon>Bacillati</taxon>
        <taxon>Bacillota</taxon>
        <taxon>Clostridia</taxon>
        <taxon>Eubacteriales</taxon>
        <taxon>Oscillospiraceae</taxon>
        <taxon>Hydrogenoanaerobacterium</taxon>
    </lineage>
</organism>
<keyword evidence="2" id="KW-1185">Reference proteome</keyword>
<protein>
    <submittedName>
        <fullName evidence="1">Helix-turn-helix domain-containing protein</fullName>
    </submittedName>
</protein>
<evidence type="ECO:0000313" key="2">
    <source>
        <dbReference type="Proteomes" id="UP000724149"/>
    </source>
</evidence>
<dbReference type="RefSeq" id="WP_204722132.1">
    <property type="nucleotide sequence ID" value="NZ_JACSNR010000016.1"/>
</dbReference>
<dbReference type="Gene3D" id="1.10.10.10">
    <property type="entry name" value="Winged helix-like DNA-binding domain superfamily/Winged helix DNA-binding domain"/>
    <property type="match status" value="1"/>
</dbReference>
<proteinExistence type="predicted"/>
<dbReference type="SUPFAM" id="SSF46785">
    <property type="entry name" value="Winged helix' DNA-binding domain"/>
    <property type="match status" value="1"/>
</dbReference>
<sequence>MKYQKWPKRDPIKNYFPVPNEVFLLGLAPGELAVYSYLLFCEDRNTYRCWPSFKTIGKATGMSTNTVRKYVRMLEDRGLIATEPTSVTTKNGQKRNGNLLFTIRPIQEAVEQFYQQQLEKISLDVQREKASGTKVKQERPA</sequence>
<name>A0ABS2GRX2_9FIRM</name>
<comment type="caution">
    <text evidence="1">The sequence shown here is derived from an EMBL/GenBank/DDBJ whole genome shotgun (WGS) entry which is preliminary data.</text>
</comment>
<reference evidence="1 2" key="1">
    <citation type="journal article" date="2021" name="Sci. Rep.">
        <title>The distribution of antibiotic resistance genes in chicken gut microbiota commensals.</title>
        <authorList>
            <person name="Juricova H."/>
            <person name="Matiasovicova J."/>
            <person name="Kubasova T."/>
            <person name="Cejkova D."/>
            <person name="Rychlik I."/>
        </authorList>
    </citation>
    <scope>NUCLEOTIDE SEQUENCE [LARGE SCALE GENOMIC DNA]</scope>
    <source>
        <strain evidence="1 2">An564</strain>
    </source>
</reference>
<dbReference type="EMBL" id="JACSNR010000016">
    <property type="protein sequence ID" value="MBM6924284.1"/>
    <property type="molecule type" value="Genomic_DNA"/>
</dbReference>
<dbReference type="InterPro" id="IPR036390">
    <property type="entry name" value="WH_DNA-bd_sf"/>
</dbReference>
<accession>A0ABS2GRX2</accession>
<dbReference type="InterPro" id="IPR036388">
    <property type="entry name" value="WH-like_DNA-bd_sf"/>
</dbReference>
<dbReference type="Proteomes" id="UP000724149">
    <property type="component" value="Unassembled WGS sequence"/>
</dbReference>
<dbReference type="Pfam" id="PF13730">
    <property type="entry name" value="HTH_36"/>
    <property type="match status" value="1"/>
</dbReference>
<evidence type="ECO:0000313" key="1">
    <source>
        <dbReference type="EMBL" id="MBM6924284.1"/>
    </source>
</evidence>